<reference evidence="2" key="2">
    <citation type="submission" date="2015-01" db="EMBL/GenBank/DDBJ databases">
        <title>Evolutionary Origins and Diversification of the Mycorrhizal Mutualists.</title>
        <authorList>
            <consortium name="DOE Joint Genome Institute"/>
            <consortium name="Mycorrhizal Genomics Consortium"/>
            <person name="Kohler A."/>
            <person name="Kuo A."/>
            <person name="Nagy L.G."/>
            <person name="Floudas D."/>
            <person name="Copeland A."/>
            <person name="Barry K.W."/>
            <person name="Cichocki N."/>
            <person name="Veneault-Fourrey C."/>
            <person name="LaButti K."/>
            <person name="Lindquist E.A."/>
            <person name="Lipzen A."/>
            <person name="Lundell T."/>
            <person name="Morin E."/>
            <person name="Murat C."/>
            <person name="Riley R."/>
            <person name="Ohm R."/>
            <person name="Sun H."/>
            <person name="Tunlid A."/>
            <person name="Henrissat B."/>
            <person name="Grigoriev I.V."/>
            <person name="Hibbett D.S."/>
            <person name="Martin F."/>
        </authorList>
    </citation>
    <scope>NUCLEOTIDE SEQUENCE [LARGE SCALE GENOMIC DNA]</scope>
    <source>
        <strain evidence="2">LaAM-08-1</strain>
    </source>
</reference>
<keyword evidence="2" id="KW-1185">Reference proteome</keyword>
<accession>A0A0C9XA76</accession>
<dbReference type="Proteomes" id="UP000054477">
    <property type="component" value="Unassembled WGS sequence"/>
</dbReference>
<organism evidence="1 2">
    <name type="scientific">Laccaria amethystina LaAM-08-1</name>
    <dbReference type="NCBI Taxonomy" id="1095629"/>
    <lineage>
        <taxon>Eukaryota</taxon>
        <taxon>Fungi</taxon>
        <taxon>Dikarya</taxon>
        <taxon>Basidiomycota</taxon>
        <taxon>Agaricomycotina</taxon>
        <taxon>Agaricomycetes</taxon>
        <taxon>Agaricomycetidae</taxon>
        <taxon>Agaricales</taxon>
        <taxon>Agaricineae</taxon>
        <taxon>Hydnangiaceae</taxon>
        <taxon>Laccaria</taxon>
    </lineage>
</organism>
<proteinExistence type="predicted"/>
<gene>
    <name evidence="1" type="ORF">K443DRAFT_684681</name>
</gene>
<dbReference type="HOGENOM" id="CLU_2654880_0_0_1"/>
<protein>
    <submittedName>
        <fullName evidence="1">Uncharacterized protein</fullName>
    </submittedName>
</protein>
<evidence type="ECO:0000313" key="2">
    <source>
        <dbReference type="Proteomes" id="UP000054477"/>
    </source>
</evidence>
<dbReference type="EMBL" id="KN838859">
    <property type="protein sequence ID" value="KIJ93187.1"/>
    <property type="molecule type" value="Genomic_DNA"/>
</dbReference>
<sequence>MRKVGAADGLASLADMTMVVVVIENIVIDVDQSSVDQRFKVVFRRLFPWPLTSKLSRTHTIDELRIGQGLLSHLHF</sequence>
<evidence type="ECO:0000313" key="1">
    <source>
        <dbReference type="EMBL" id="KIJ93187.1"/>
    </source>
</evidence>
<dbReference type="AlphaFoldDB" id="A0A0C9XA76"/>
<name>A0A0C9XA76_9AGAR</name>
<reference evidence="1 2" key="1">
    <citation type="submission" date="2014-04" db="EMBL/GenBank/DDBJ databases">
        <authorList>
            <consortium name="DOE Joint Genome Institute"/>
            <person name="Kuo A."/>
            <person name="Kohler A."/>
            <person name="Nagy L.G."/>
            <person name="Floudas D."/>
            <person name="Copeland A."/>
            <person name="Barry K.W."/>
            <person name="Cichocki N."/>
            <person name="Veneault-Fourrey C."/>
            <person name="LaButti K."/>
            <person name="Lindquist E.A."/>
            <person name="Lipzen A."/>
            <person name="Lundell T."/>
            <person name="Morin E."/>
            <person name="Murat C."/>
            <person name="Sun H."/>
            <person name="Tunlid A."/>
            <person name="Henrissat B."/>
            <person name="Grigoriev I.V."/>
            <person name="Hibbett D.S."/>
            <person name="Martin F."/>
            <person name="Nordberg H.P."/>
            <person name="Cantor M.N."/>
            <person name="Hua S.X."/>
        </authorList>
    </citation>
    <scope>NUCLEOTIDE SEQUENCE [LARGE SCALE GENOMIC DNA]</scope>
    <source>
        <strain evidence="1 2">LaAM-08-1</strain>
    </source>
</reference>